<evidence type="ECO:0000313" key="9">
    <source>
        <dbReference type="EMBL" id="KZP15059.1"/>
    </source>
</evidence>
<accession>A0A166DTS2</accession>
<dbReference type="OrthoDB" id="5086884at2759"/>
<feature type="transmembrane region" description="Helical" evidence="7">
    <location>
        <begin position="194"/>
        <end position="213"/>
    </location>
</feature>
<dbReference type="PROSITE" id="PS50850">
    <property type="entry name" value="MFS"/>
    <property type="match status" value="1"/>
</dbReference>
<dbReference type="STRING" id="436010.A0A166DTS2"/>
<sequence>MSESHKDESHDDARDAKTGTKVVDAPPVSLLRAIVLIITCTMAMVVNISNSTMVSIALPVIGRDLDIPEERLQWLVSAYALSSGCFLVFFGRLADLHGRKRVFIAGSAWLMAFSLGLGFVNDEITLDILRGFQGIGAAATIPSSVGILAAAFPPSRLRSFAFATFSAGAPVGAAVGMTLGGVLTQLTEQTWRSVFYLAAGLSAGVLLLGLFSIDADPPSAETDRRVDWIGAFLITAGLVLIVFVLSDGEIVGWKTPYIIALLILGALAMVLFVLWERHLEAAHTANPAAALASRWTPPPLMKMSIWGRARGRFAVTMLIAFFNWSAFLSWAFWVQLYYQDYLALTPILTMVRLLPMFVTGVLCNFAVALFIGKLGLVWIVAFGTLLTGTASLLFAVITPSAPYWAFGFPAAVVSVFGADFVFASGLIFVAKVSDDGEQSLAGGLFNVMTQIGTSFGLTISTIVFDRVNANHAGPGASAEDLRAATLAGYKAAQWTAFGFAMLSAGLAAVFLRGVGIVGHSAQSVAQDEKRALKKELKREQAQAAEGDEGEKTDKTETASIPTIVG</sequence>
<feature type="transmembrane region" description="Helical" evidence="7">
    <location>
        <begin position="403"/>
        <end position="429"/>
    </location>
</feature>
<comment type="subcellular location">
    <subcellularLocation>
        <location evidence="1">Membrane</location>
        <topology evidence="1">Multi-pass membrane protein</topology>
    </subcellularLocation>
</comment>
<dbReference type="SUPFAM" id="SSF103473">
    <property type="entry name" value="MFS general substrate transporter"/>
    <property type="match status" value="2"/>
</dbReference>
<keyword evidence="4 7" id="KW-1133">Transmembrane helix</keyword>
<feature type="transmembrane region" description="Helical" evidence="7">
    <location>
        <begin position="313"/>
        <end position="333"/>
    </location>
</feature>
<evidence type="ECO:0000256" key="3">
    <source>
        <dbReference type="ARBA" id="ARBA00022692"/>
    </source>
</evidence>
<feature type="domain" description="Major facilitator superfamily (MFS) profile" evidence="8">
    <location>
        <begin position="36"/>
        <end position="530"/>
    </location>
</feature>
<dbReference type="Pfam" id="PF07690">
    <property type="entry name" value="MFS_1"/>
    <property type="match status" value="1"/>
</dbReference>
<dbReference type="GO" id="GO:0022857">
    <property type="term" value="F:transmembrane transporter activity"/>
    <property type="evidence" value="ECO:0007669"/>
    <property type="project" value="InterPro"/>
</dbReference>
<dbReference type="InterPro" id="IPR020846">
    <property type="entry name" value="MFS_dom"/>
</dbReference>
<feature type="region of interest" description="Disordered" evidence="6">
    <location>
        <begin position="528"/>
        <end position="565"/>
    </location>
</feature>
<evidence type="ECO:0000256" key="2">
    <source>
        <dbReference type="ARBA" id="ARBA00022448"/>
    </source>
</evidence>
<evidence type="ECO:0000256" key="1">
    <source>
        <dbReference type="ARBA" id="ARBA00004141"/>
    </source>
</evidence>
<feature type="transmembrane region" description="Helical" evidence="7">
    <location>
        <begin position="225"/>
        <end position="245"/>
    </location>
</feature>
<proteinExistence type="predicted"/>
<feature type="transmembrane region" description="Helical" evidence="7">
    <location>
        <begin position="441"/>
        <end position="464"/>
    </location>
</feature>
<evidence type="ECO:0000256" key="6">
    <source>
        <dbReference type="SAM" id="MobiDB-lite"/>
    </source>
</evidence>
<evidence type="ECO:0000256" key="4">
    <source>
        <dbReference type="ARBA" id="ARBA00022989"/>
    </source>
</evidence>
<dbReference type="GO" id="GO:0016020">
    <property type="term" value="C:membrane"/>
    <property type="evidence" value="ECO:0007669"/>
    <property type="project" value="UniProtKB-SubCell"/>
</dbReference>
<keyword evidence="5 7" id="KW-0472">Membrane</keyword>
<evidence type="ECO:0000259" key="8">
    <source>
        <dbReference type="PROSITE" id="PS50850"/>
    </source>
</evidence>
<dbReference type="AlphaFoldDB" id="A0A166DTS2"/>
<feature type="transmembrane region" description="Helical" evidence="7">
    <location>
        <begin position="102"/>
        <end position="120"/>
    </location>
</feature>
<feature type="transmembrane region" description="Helical" evidence="7">
    <location>
        <begin position="72"/>
        <end position="90"/>
    </location>
</feature>
<feature type="transmembrane region" description="Helical" evidence="7">
    <location>
        <begin position="257"/>
        <end position="275"/>
    </location>
</feature>
<dbReference type="PANTHER" id="PTHR42718">
    <property type="entry name" value="MAJOR FACILITATOR SUPERFAMILY MULTIDRUG TRANSPORTER MFSC"/>
    <property type="match status" value="1"/>
</dbReference>
<feature type="transmembrane region" description="Helical" evidence="7">
    <location>
        <begin position="491"/>
        <end position="511"/>
    </location>
</feature>
<reference evidence="9 10" key="1">
    <citation type="journal article" date="2016" name="Mol. Biol. Evol.">
        <title>Comparative Genomics of Early-Diverging Mushroom-Forming Fungi Provides Insights into the Origins of Lignocellulose Decay Capabilities.</title>
        <authorList>
            <person name="Nagy L.G."/>
            <person name="Riley R."/>
            <person name="Tritt A."/>
            <person name="Adam C."/>
            <person name="Daum C."/>
            <person name="Floudas D."/>
            <person name="Sun H."/>
            <person name="Yadav J.S."/>
            <person name="Pangilinan J."/>
            <person name="Larsson K.H."/>
            <person name="Matsuura K."/>
            <person name="Barry K."/>
            <person name="Labutti K."/>
            <person name="Kuo R."/>
            <person name="Ohm R.A."/>
            <person name="Bhattacharya S.S."/>
            <person name="Shirouzu T."/>
            <person name="Yoshinaga Y."/>
            <person name="Martin F.M."/>
            <person name="Grigoriev I.V."/>
            <person name="Hibbett D.S."/>
        </authorList>
    </citation>
    <scope>NUCLEOTIDE SEQUENCE [LARGE SCALE GENOMIC DNA]</scope>
    <source>
        <strain evidence="9 10">CBS 109695</strain>
    </source>
</reference>
<dbReference type="InterPro" id="IPR036259">
    <property type="entry name" value="MFS_trans_sf"/>
</dbReference>
<keyword evidence="3 7" id="KW-0812">Transmembrane</keyword>
<dbReference type="Proteomes" id="UP000076532">
    <property type="component" value="Unassembled WGS sequence"/>
</dbReference>
<gene>
    <name evidence="9" type="ORF">FIBSPDRAFT_1048424</name>
</gene>
<keyword evidence="10" id="KW-1185">Reference proteome</keyword>
<feature type="compositionally biased region" description="Basic and acidic residues" evidence="6">
    <location>
        <begin position="528"/>
        <end position="540"/>
    </location>
</feature>
<dbReference type="EMBL" id="KV417609">
    <property type="protein sequence ID" value="KZP15059.1"/>
    <property type="molecule type" value="Genomic_DNA"/>
</dbReference>
<dbReference type="InterPro" id="IPR011701">
    <property type="entry name" value="MFS"/>
</dbReference>
<keyword evidence="2" id="KW-0813">Transport</keyword>
<feature type="transmembrane region" description="Helical" evidence="7">
    <location>
        <begin position="132"/>
        <end position="152"/>
    </location>
</feature>
<evidence type="ECO:0000313" key="10">
    <source>
        <dbReference type="Proteomes" id="UP000076532"/>
    </source>
</evidence>
<feature type="transmembrane region" description="Helical" evidence="7">
    <location>
        <begin position="159"/>
        <end position="182"/>
    </location>
</feature>
<dbReference type="Gene3D" id="1.20.1250.20">
    <property type="entry name" value="MFS general substrate transporter like domains"/>
    <property type="match status" value="2"/>
</dbReference>
<feature type="transmembrane region" description="Helical" evidence="7">
    <location>
        <begin position="34"/>
        <end position="60"/>
    </location>
</feature>
<protein>
    <submittedName>
        <fullName evidence="9">Efflux transporter</fullName>
    </submittedName>
</protein>
<evidence type="ECO:0000256" key="7">
    <source>
        <dbReference type="SAM" id="Phobius"/>
    </source>
</evidence>
<feature type="transmembrane region" description="Helical" evidence="7">
    <location>
        <begin position="353"/>
        <end position="371"/>
    </location>
</feature>
<name>A0A166DTS2_9AGAM</name>
<organism evidence="9 10">
    <name type="scientific">Athelia psychrophila</name>
    <dbReference type="NCBI Taxonomy" id="1759441"/>
    <lineage>
        <taxon>Eukaryota</taxon>
        <taxon>Fungi</taxon>
        <taxon>Dikarya</taxon>
        <taxon>Basidiomycota</taxon>
        <taxon>Agaricomycotina</taxon>
        <taxon>Agaricomycetes</taxon>
        <taxon>Agaricomycetidae</taxon>
        <taxon>Atheliales</taxon>
        <taxon>Atheliaceae</taxon>
        <taxon>Athelia</taxon>
    </lineage>
</organism>
<dbReference type="PANTHER" id="PTHR42718:SF9">
    <property type="entry name" value="MAJOR FACILITATOR SUPERFAMILY MULTIDRUG TRANSPORTER MFSC"/>
    <property type="match status" value="1"/>
</dbReference>
<feature type="transmembrane region" description="Helical" evidence="7">
    <location>
        <begin position="376"/>
        <end position="397"/>
    </location>
</feature>
<evidence type="ECO:0000256" key="5">
    <source>
        <dbReference type="ARBA" id="ARBA00023136"/>
    </source>
</evidence>